<proteinExistence type="predicted"/>
<reference evidence="1 2" key="1">
    <citation type="submission" date="2016-10" db="EMBL/GenBank/DDBJ databases">
        <authorList>
            <person name="de Groot N.N."/>
        </authorList>
    </citation>
    <scope>NUCLEOTIDE SEQUENCE [LARGE SCALE GENOMIC DNA]</scope>
    <source>
        <strain evidence="1 2">DSM 28286</strain>
    </source>
</reference>
<gene>
    <name evidence="1" type="ORF">SAMN05444277_101870</name>
</gene>
<sequence>MDTIKRPFQIKVTNVDEIRMGSPYNRCDIELVGFYKTKLSKEGWQDKYAWSDDSKKLVLIKWDFENSKPGFHLFCIDAETGQTKESPRFFGLPNNISFIADKIKINKFLYDKEKSKPGDLCCNLDEIFDFFK</sequence>
<name>A0A1I5SP23_9BACT</name>
<evidence type="ECO:0000313" key="2">
    <source>
        <dbReference type="Proteomes" id="UP000199031"/>
    </source>
</evidence>
<organism evidence="1 2">
    <name type="scientific">Parafilimonas terrae</name>
    <dbReference type="NCBI Taxonomy" id="1465490"/>
    <lineage>
        <taxon>Bacteria</taxon>
        <taxon>Pseudomonadati</taxon>
        <taxon>Bacteroidota</taxon>
        <taxon>Chitinophagia</taxon>
        <taxon>Chitinophagales</taxon>
        <taxon>Chitinophagaceae</taxon>
        <taxon>Parafilimonas</taxon>
    </lineage>
</organism>
<accession>A0A1I5SP23</accession>
<protein>
    <submittedName>
        <fullName evidence="1">Uncharacterized protein</fullName>
    </submittedName>
</protein>
<dbReference type="AlphaFoldDB" id="A0A1I5SP23"/>
<keyword evidence="2" id="KW-1185">Reference proteome</keyword>
<evidence type="ECO:0000313" key="1">
    <source>
        <dbReference type="EMBL" id="SFP72512.1"/>
    </source>
</evidence>
<dbReference type="EMBL" id="FOXQ01000001">
    <property type="protein sequence ID" value="SFP72512.1"/>
    <property type="molecule type" value="Genomic_DNA"/>
</dbReference>
<dbReference type="STRING" id="1465490.SAMN05444277_101870"/>
<dbReference type="Proteomes" id="UP000199031">
    <property type="component" value="Unassembled WGS sequence"/>
</dbReference>